<evidence type="ECO:0000313" key="3">
    <source>
        <dbReference type="EMBL" id="XBH14397.1"/>
    </source>
</evidence>
<accession>A0AAU7CZN8</accession>
<keyword evidence="3" id="KW-0489">Methyltransferase</keyword>
<dbReference type="EMBL" id="CP121194">
    <property type="protein sequence ID" value="XBH10969.1"/>
    <property type="molecule type" value="Genomic_DNA"/>
</dbReference>
<dbReference type="Pfam" id="PF13649">
    <property type="entry name" value="Methyltransf_25"/>
    <property type="match status" value="1"/>
</dbReference>
<dbReference type="CDD" id="cd02440">
    <property type="entry name" value="AdoMet_MTases"/>
    <property type="match status" value="1"/>
</dbReference>
<dbReference type="AlphaFoldDB" id="A0AAU7DAP8"/>
<protein>
    <submittedName>
        <fullName evidence="3">Methyltransferase domain-containing protein</fullName>
    </submittedName>
</protein>
<accession>A0AAU7DAP8</accession>
<organism evidence="3">
    <name type="scientific">Edaphobacter paludis</name>
    <dbReference type="NCBI Taxonomy" id="3035702"/>
    <lineage>
        <taxon>Bacteria</taxon>
        <taxon>Pseudomonadati</taxon>
        <taxon>Acidobacteriota</taxon>
        <taxon>Terriglobia</taxon>
        <taxon>Terriglobales</taxon>
        <taxon>Acidobacteriaceae</taxon>
        <taxon>Edaphobacter</taxon>
    </lineage>
</organism>
<keyword evidence="3" id="KW-0808">Transferase</keyword>
<dbReference type="InterPro" id="IPR041698">
    <property type="entry name" value="Methyltransf_25"/>
</dbReference>
<dbReference type="PANTHER" id="PTHR43591">
    <property type="entry name" value="METHYLTRANSFERASE"/>
    <property type="match status" value="1"/>
</dbReference>
<dbReference type="Gene3D" id="3.40.50.150">
    <property type="entry name" value="Vaccinia Virus protein VP39"/>
    <property type="match status" value="1"/>
</dbReference>
<sequence>MSENKTKAVFDATASTYDRDRSKLIPGYDSFYRWALDLIHPRSMTICELGAGSGLMTRLLRDRFPTAHLYVIDFSAPMLDLAKARLGNDRNITWYQLDYVTEPLPENLCSIVSSLSIHHIDDADKRTVFKKAYASLKPNGVFVNADQVAGPTSALEARYKALWLQQVRAAGATEQQIEASLYRQQEDRCSSVEDQILWLREAGFADADCWFKDNRFAVMAGTRL</sequence>
<feature type="domain" description="Methyltransferase" evidence="1">
    <location>
        <begin position="46"/>
        <end position="140"/>
    </location>
</feature>
<evidence type="ECO:0000313" key="2">
    <source>
        <dbReference type="EMBL" id="XBH10969.1"/>
    </source>
</evidence>
<gene>
    <name evidence="2" type="ORF">P4G45_04385</name>
    <name evidence="3" type="ORF">P8936_04350</name>
</gene>
<dbReference type="SUPFAM" id="SSF53335">
    <property type="entry name" value="S-adenosyl-L-methionine-dependent methyltransferases"/>
    <property type="match status" value="1"/>
</dbReference>
<name>A0AAU7DAP8_9BACT</name>
<dbReference type="GO" id="GO:0008168">
    <property type="term" value="F:methyltransferase activity"/>
    <property type="evidence" value="ECO:0007669"/>
    <property type="project" value="UniProtKB-KW"/>
</dbReference>
<dbReference type="GO" id="GO:0032259">
    <property type="term" value="P:methylation"/>
    <property type="evidence" value="ECO:0007669"/>
    <property type="project" value="UniProtKB-KW"/>
</dbReference>
<dbReference type="KEGG" id="epl:P4G45_04385"/>
<proteinExistence type="predicted"/>
<evidence type="ECO:0000259" key="1">
    <source>
        <dbReference type="Pfam" id="PF13649"/>
    </source>
</evidence>
<reference evidence="3" key="1">
    <citation type="submission" date="2023-03" db="EMBL/GenBank/DDBJ databases">
        <title>Edaphobacter sp.</title>
        <authorList>
            <person name="Huber K.J."/>
            <person name="Papendorf J."/>
            <person name="Pilke C."/>
            <person name="Bunk B."/>
            <person name="Sproeer C."/>
            <person name="Pester M."/>
        </authorList>
    </citation>
    <scope>NUCLEOTIDE SEQUENCE</scope>
    <source>
        <strain evidence="2">DSM 109919</strain>
        <strain evidence="3">DSM 109920</strain>
    </source>
</reference>
<dbReference type="RefSeq" id="WP_348268457.1">
    <property type="nucleotide sequence ID" value="NZ_CP121194.1"/>
</dbReference>
<dbReference type="EMBL" id="CP121195">
    <property type="protein sequence ID" value="XBH14397.1"/>
    <property type="molecule type" value="Genomic_DNA"/>
</dbReference>
<dbReference type="InterPro" id="IPR029063">
    <property type="entry name" value="SAM-dependent_MTases_sf"/>
</dbReference>